<proteinExistence type="inferred from homology"/>
<reference evidence="7" key="1">
    <citation type="submission" date="2023-07" db="EMBL/GenBank/DDBJ databases">
        <title>Genomic Encyclopedia of Type Strains, Phase IV (KMG-IV): sequencing the most valuable type-strain genomes for metagenomic binning, comparative biology and taxonomic classification.</title>
        <authorList>
            <person name="Goeker M."/>
        </authorList>
    </citation>
    <scope>NUCLEOTIDE SEQUENCE [LARGE SCALE GENOMIC DNA]</scope>
    <source>
        <strain evidence="7">DSM 22019</strain>
    </source>
</reference>
<evidence type="ECO:0000313" key="8">
    <source>
        <dbReference type="Proteomes" id="UP001236620"/>
    </source>
</evidence>
<dbReference type="EMBL" id="JAUSWP010000003">
    <property type="protein sequence ID" value="MDQ0567769.1"/>
    <property type="molecule type" value="Genomic_DNA"/>
</dbReference>
<evidence type="ECO:0000256" key="4">
    <source>
        <dbReference type="ARBA" id="ARBA00022777"/>
    </source>
</evidence>
<comment type="catalytic activity">
    <reaction evidence="5">
        <text>uridine + ATP = UMP + ADP + H(+)</text>
        <dbReference type="Rhea" id="RHEA:16825"/>
        <dbReference type="ChEBI" id="CHEBI:15378"/>
        <dbReference type="ChEBI" id="CHEBI:16704"/>
        <dbReference type="ChEBI" id="CHEBI:30616"/>
        <dbReference type="ChEBI" id="CHEBI:57865"/>
        <dbReference type="ChEBI" id="CHEBI:456216"/>
        <dbReference type="EC" id="2.7.1.48"/>
    </reaction>
</comment>
<dbReference type="NCBIfam" id="TIGR00235">
    <property type="entry name" value="udk"/>
    <property type="match status" value="1"/>
</dbReference>
<dbReference type="Pfam" id="PF00485">
    <property type="entry name" value="PRK"/>
    <property type="match status" value="1"/>
</dbReference>
<keyword evidence="5" id="KW-0963">Cytoplasm</keyword>
<evidence type="ECO:0000256" key="5">
    <source>
        <dbReference type="RuleBase" id="RU003825"/>
    </source>
</evidence>
<feature type="domain" description="Phosphoribulokinase/uridine kinase" evidence="6">
    <location>
        <begin position="9"/>
        <end position="194"/>
    </location>
</feature>
<keyword evidence="2 5" id="KW-0808">Transferase</keyword>
<keyword evidence="3 5" id="KW-0547">Nucleotide-binding</keyword>
<evidence type="ECO:0000256" key="1">
    <source>
        <dbReference type="ARBA" id="ARBA00004690"/>
    </source>
</evidence>
<sequence length="210" mass="24168">MSKNKKVSIILVAGGSASGKSTVADRIANKILKDKSVSHISMDDYYKDFSEMSIDKRKQINFDHPNSIDIDLLVQDLIKLKERQNITVPIYDFVKSTRTEQTKVIKSSDVIILDGIFALYFEKLRELGDIKLFIKTADDLRFIRRLERDTKERARSIESVIHQYLTEVKPMHDIFIEPTIDHADLIIPYKEGNEVAIDIVTTKIKDLLNE</sequence>
<dbReference type="SUPFAM" id="SSF52540">
    <property type="entry name" value="P-loop containing nucleoside triphosphate hydrolases"/>
    <property type="match status" value="1"/>
</dbReference>
<comment type="subcellular location">
    <subcellularLocation>
        <location evidence="5">Cytoplasm</location>
    </subcellularLocation>
</comment>
<organism evidence="7 8">
    <name type="scientific">Mycoplasma yeatsii</name>
    <dbReference type="NCBI Taxonomy" id="51365"/>
    <lineage>
        <taxon>Bacteria</taxon>
        <taxon>Bacillati</taxon>
        <taxon>Mycoplasmatota</taxon>
        <taxon>Mollicutes</taxon>
        <taxon>Mycoplasmataceae</taxon>
        <taxon>Mycoplasma</taxon>
    </lineage>
</organism>
<name>A0ABU0NEF4_9MOLU</name>
<keyword evidence="5" id="KW-0067">ATP-binding</keyword>
<evidence type="ECO:0000256" key="3">
    <source>
        <dbReference type="ARBA" id="ARBA00022741"/>
    </source>
</evidence>
<dbReference type="Proteomes" id="UP001236620">
    <property type="component" value="Unassembled WGS sequence"/>
</dbReference>
<comment type="similarity">
    <text evidence="5">Belongs to the uridine kinase family.</text>
</comment>
<dbReference type="CDD" id="cd02023">
    <property type="entry name" value="UMPK"/>
    <property type="match status" value="1"/>
</dbReference>
<dbReference type="GO" id="GO:0004849">
    <property type="term" value="F:uridine kinase activity"/>
    <property type="evidence" value="ECO:0007669"/>
    <property type="project" value="UniProtKB-EC"/>
</dbReference>
<accession>A0ABU0NEF4</accession>
<dbReference type="InterPro" id="IPR000764">
    <property type="entry name" value="Uridine_kinase-like"/>
</dbReference>
<comment type="caution">
    <text evidence="7">The sequence shown here is derived from an EMBL/GenBank/DDBJ whole genome shotgun (WGS) entry which is preliminary data.</text>
</comment>
<dbReference type="Gene3D" id="3.40.50.300">
    <property type="entry name" value="P-loop containing nucleotide triphosphate hydrolases"/>
    <property type="match status" value="1"/>
</dbReference>
<dbReference type="NCBIfam" id="NF004018">
    <property type="entry name" value="PRK05480.1"/>
    <property type="match status" value="1"/>
</dbReference>
<comment type="pathway">
    <text evidence="1 5">Pyrimidine metabolism; UMP biosynthesis via salvage pathway; UMP from uridine: step 1/1.</text>
</comment>
<protein>
    <recommendedName>
        <fullName evidence="5">Uridine kinase</fullName>
        <ecNumber evidence="5">2.7.1.48</ecNumber>
    </recommendedName>
</protein>
<dbReference type="RefSeq" id="WP_004427120.1">
    <property type="nucleotide sequence ID" value="NZ_JAUSWP010000003.1"/>
</dbReference>
<keyword evidence="4 5" id="KW-0418">Kinase</keyword>
<evidence type="ECO:0000313" key="7">
    <source>
        <dbReference type="EMBL" id="MDQ0567769.1"/>
    </source>
</evidence>
<gene>
    <name evidence="7" type="ORF">J2Z63_000414</name>
</gene>
<dbReference type="InterPro" id="IPR006083">
    <property type="entry name" value="PRK/URK"/>
</dbReference>
<evidence type="ECO:0000259" key="6">
    <source>
        <dbReference type="Pfam" id="PF00485"/>
    </source>
</evidence>
<dbReference type="PRINTS" id="PR00988">
    <property type="entry name" value="URIDINKINASE"/>
</dbReference>
<keyword evidence="8" id="KW-1185">Reference proteome</keyword>
<comment type="pathway">
    <text evidence="5">Pyrimidine metabolism; CTP biosynthesis via salvage pathway; CTP from cytidine: step 1/3.</text>
</comment>
<dbReference type="EC" id="2.7.1.48" evidence="5"/>
<comment type="catalytic activity">
    <reaction evidence="5">
        <text>cytidine + ATP = CMP + ADP + H(+)</text>
        <dbReference type="Rhea" id="RHEA:24674"/>
        <dbReference type="ChEBI" id="CHEBI:15378"/>
        <dbReference type="ChEBI" id="CHEBI:17562"/>
        <dbReference type="ChEBI" id="CHEBI:30616"/>
        <dbReference type="ChEBI" id="CHEBI:60377"/>
        <dbReference type="ChEBI" id="CHEBI:456216"/>
        <dbReference type="EC" id="2.7.1.48"/>
    </reaction>
</comment>
<evidence type="ECO:0000256" key="2">
    <source>
        <dbReference type="ARBA" id="ARBA00022679"/>
    </source>
</evidence>
<dbReference type="InterPro" id="IPR027417">
    <property type="entry name" value="P-loop_NTPase"/>
</dbReference>
<dbReference type="PANTHER" id="PTHR10285">
    <property type="entry name" value="URIDINE KINASE"/>
    <property type="match status" value="1"/>
</dbReference>